<comment type="caution">
    <text evidence="1">The sequence shown here is derived from an EMBL/GenBank/DDBJ whole genome shotgun (WGS) entry which is preliminary data.</text>
</comment>
<dbReference type="EMBL" id="LXFV01000002">
    <property type="protein sequence ID" value="PKX87607.1"/>
    <property type="molecule type" value="Genomic_DNA"/>
</dbReference>
<dbReference type="RefSeq" id="WP_048260739.1">
    <property type="nucleotide sequence ID" value="NZ_AODU01000012.1"/>
</dbReference>
<dbReference type="Proteomes" id="UP000234468">
    <property type="component" value="Unassembled WGS sequence"/>
</dbReference>
<proteinExistence type="predicted"/>
<keyword evidence="2" id="KW-1185">Reference proteome</keyword>
<evidence type="ECO:0000313" key="2">
    <source>
        <dbReference type="Proteomes" id="UP000234468"/>
    </source>
</evidence>
<gene>
    <name evidence="1" type="ORF">A0G03_05445</name>
</gene>
<evidence type="ECO:0000313" key="1">
    <source>
        <dbReference type="EMBL" id="PKX87607.1"/>
    </source>
</evidence>
<reference evidence="1 2" key="1">
    <citation type="submission" date="2016-04" db="EMBL/GenBank/DDBJ databases">
        <title>New species of Pectobacterium.</title>
        <authorList>
            <person name="Waleron M."/>
            <person name="Misztak A.E."/>
            <person name="Waleron K."/>
        </authorList>
    </citation>
    <scope>NUCLEOTIDE SEQUENCE [LARGE SCALE GENOMIC DNA]</scope>
    <source>
        <strain evidence="1 2">IFB5232</strain>
    </source>
</reference>
<protein>
    <submittedName>
        <fullName evidence="1">Uncharacterized protein</fullName>
    </submittedName>
</protein>
<sequence length="294" mass="34076">MKKLFKLKEWLTLEETARRLTTSFQEEVSIADCLQLALDGHIIISALIEKNRYGMWAEKKSPLSKDLLAGFNKFLLEKGMLKENPHVLDDAVEAISNRLPIRMSRYGEVFRLETGIYDLPMIGAEVLDVLHLCSIHQGREPATFINLDGPFLIDDERYISIVEPFIEKAVGYKMDDAGKLRLFDEKRKEFVTPDNYHSSFYPADGLHDVEFVFRRVNIEQFEKQQLDEYTDLNLNESLFVIGAIIDALKNTSTKSKRWTQDSLKLEIVENTENIKNRTLDNYFSEANKFYKSNC</sequence>
<organism evidence="1 2">
    <name type="scientific">Pectobacterium peruviense</name>
    <dbReference type="NCBI Taxonomy" id="2066479"/>
    <lineage>
        <taxon>Bacteria</taxon>
        <taxon>Pseudomonadati</taxon>
        <taxon>Pseudomonadota</taxon>
        <taxon>Gammaproteobacteria</taxon>
        <taxon>Enterobacterales</taxon>
        <taxon>Pectobacteriaceae</taxon>
        <taxon>Pectobacterium</taxon>
    </lineage>
</organism>
<accession>A0ABX4SAL5</accession>
<name>A0ABX4SAL5_9GAMM</name>